<keyword evidence="2" id="KW-1015">Disulfide bond</keyword>
<protein>
    <submittedName>
        <fullName evidence="6">Uncharacterized protein</fullName>
    </submittedName>
</protein>
<evidence type="ECO:0000313" key="6">
    <source>
        <dbReference type="EMBL" id="KAG6398822.1"/>
    </source>
</evidence>
<dbReference type="InterPro" id="IPR001480">
    <property type="entry name" value="Bulb-type_lectin_dom"/>
</dbReference>
<dbReference type="Proteomes" id="UP000298416">
    <property type="component" value="Unassembled WGS sequence"/>
</dbReference>
<sequence length="556" mass="61713">MKIIFRVISTCYHSIMLSSAEKMPLAMDTIAATDVIRDGDTLVSSGGSFEMGFFSPGSSKNRYVGIWYKKVSIQTAVWVANRGTPLTNTSAGVEFYLSSWKSYDDPASGDFTYHCDPTGLRSNPVFRFGLVMNENEVYYHYELLNTSVISRYALSQSGVGQRWSWDDQMQTWRIYLTAPTDNCDFYNLCGSYGVCNTAVCGCLEKFISKDAGSWERGSWSGGCVRRKPLDCQSDGFVKYSGMQGAMLQELLLHGTAYTIIDADAGGHTCLLWLNDLIDIKQPSADGQDIYIRMAASDLGSSTRKDVKDLDDESHSKDLELPLFGLSKICKATDDFSFNSKIGEGGFGPVYEVKACWTGAGDCCQKIIKNIPSRSERVQERSNLRYKAAALESGGEEYLLIYEYMHNRSLDLILFDPLGSKLLGWPKRYHIINGNARGLLYLHQDSRLRIIHRDLKASNVLLDSNMNPKISDFGLARSFGGNESGANTSRVVGTYFGVLVPEIVSGKRAWMLHIEGNALELIKSYHIKPEYLSEVARAIHVGLLCVVLGGSDVGEPR</sequence>
<name>A0A8X8ZBR9_SALSN</name>
<dbReference type="PANTHER" id="PTHR32444">
    <property type="entry name" value="BULB-TYPE LECTIN DOMAIN-CONTAINING PROTEIN"/>
    <property type="match status" value="1"/>
</dbReference>
<dbReference type="SUPFAM" id="SSF56112">
    <property type="entry name" value="Protein kinase-like (PK-like)"/>
    <property type="match status" value="1"/>
</dbReference>
<dbReference type="FunFam" id="1.10.510.10:FF:001019">
    <property type="entry name" value="G-type lectin S-receptor-like serine/threonine-protein kinase B120"/>
    <property type="match status" value="1"/>
</dbReference>
<dbReference type="EMBL" id="PNBA02000015">
    <property type="protein sequence ID" value="KAG6398822.1"/>
    <property type="molecule type" value="Genomic_DNA"/>
</dbReference>
<dbReference type="PROSITE" id="PS00108">
    <property type="entry name" value="PROTEIN_KINASE_ST"/>
    <property type="match status" value="1"/>
</dbReference>
<reference evidence="6" key="2">
    <citation type="submission" date="2020-08" db="EMBL/GenBank/DDBJ databases">
        <title>Plant Genome Project.</title>
        <authorList>
            <person name="Zhang R.-G."/>
        </authorList>
    </citation>
    <scope>NUCLEOTIDE SEQUENCE</scope>
    <source>
        <strain evidence="6">Huo1</strain>
        <tissue evidence="6">Leaf</tissue>
    </source>
</reference>
<feature type="domain" description="Protein kinase" evidence="4">
    <location>
        <begin position="335"/>
        <end position="556"/>
    </location>
</feature>
<dbReference type="InterPro" id="IPR008271">
    <property type="entry name" value="Ser/Thr_kinase_AS"/>
</dbReference>
<dbReference type="SMART" id="SM00220">
    <property type="entry name" value="S_TKc"/>
    <property type="match status" value="1"/>
</dbReference>
<dbReference type="InterPro" id="IPR000858">
    <property type="entry name" value="S_locus_glycoprot_dom"/>
</dbReference>
<evidence type="ECO:0000256" key="3">
    <source>
        <dbReference type="ARBA" id="ARBA00023180"/>
    </source>
</evidence>
<dbReference type="InterPro" id="IPR036426">
    <property type="entry name" value="Bulb-type_lectin_dom_sf"/>
</dbReference>
<dbReference type="Pfam" id="PF00954">
    <property type="entry name" value="S_locus_glycop"/>
    <property type="match status" value="1"/>
</dbReference>
<dbReference type="PROSITE" id="PS50927">
    <property type="entry name" value="BULB_LECTIN"/>
    <property type="match status" value="1"/>
</dbReference>
<reference evidence="6" key="1">
    <citation type="submission" date="2018-01" db="EMBL/GenBank/DDBJ databases">
        <authorList>
            <person name="Mao J.F."/>
        </authorList>
    </citation>
    <scope>NUCLEOTIDE SEQUENCE</scope>
    <source>
        <strain evidence="6">Huo1</strain>
        <tissue evidence="6">Leaf</tissue>
    </source>
</reference>
<evidence type="ECO:0000256" key="2">
    <source>
        <dbReference type="ARBA" id="ARBA00023157"/>
    </source>
</evidence>
<feature type="domain" description="Bulb-type lectin" evidence="5">
    <location>
        <begin position="27"/>
        <end position="151"/>
    </location>
</feature>
<keyword evidence="1" id="KW-0732">Signal</keyword>
<dbReference type="SMART" id="SM00108">
    <property type="entry name" value="B_lectin"/>
    <property type="match status" value="1"/>
</dbReference>
<dbReference type="GO" id="GO:0005524">
    <property type="term" value="F:ATP binding"/>
    <property type="evidence" value="ECO:0007669"/>
    <property type="project" value="InterPro"/>
</dbReference>
<proteinExistence type="predicted"/>
<dbReference type="Gene3D" id="2.90.10.10">
    <property type="entry name" value="Bulb-type lectin domain"/>
    <property type="match status" value="1"/>
</dbReference>
<comment type="caution">
    <text evidence="6">The sequence shown here is derived from an EMBL/GenBank/DDBJ whole genome shotgun (WGS) entry which is preliminary data.</text>
</comment>
<dbReference type="GO" id="GO:0048544">
    <property type="term" value="P:recognition of pollen"/>
    <property type="evidence" value="ECO:0007669"/>
    <property type="project" value="InterPro"/>
</dbReference>
<dbReference type="InterPro" id="IPR011009">
    <property type="entry name" value="Kinase-like_dom_sf"/>
</dbReference>
<dbReference type="InterPro" id="IPR000719">
    <property type="entry name" value="Prot_kinase_dom"/>
</dbReference>
<keyword evidence="7" id="KW-1185">Reference proteome</keyword>
<evidence type="ECO:0000259" key="4">
    <source>
        <dbReference type="PROSITE" id="PS50011"/>
    </source>
</evidence>
<dbReference type="Gene3D" id="1.10.510.10">
    <property type="entry name" value="Transferase(Phosphotransferase) domain 1"/>
    <property type="match status" value="1"/>
</dbReference>
<evidence type="ECO:0000256" key="1">
    <source>
        <dbReference type="ARBA" id="ARBA00022729"/>
    </source>
</evidence>
<keyword evidence="3" id="KW-0325">Glycoprotein</keyword>
<organism evidence="6">
    <name type="scientific">Salvia splendens</name>
    <name type="common">Scarlet sage</name>
    <dbReference type="NCBI Taxonomy" id="180675"/>
    <lineage>
        <taxon>Eukaryota</taxon>
        <taxon>Viridiplantae</taxon>
        <taxon>Streptophyta</taxon>
        <taxon>Embryophyta</taxon>
        <taxon>Tracheophyta</taxon>
        <taxon>Spermatophyta</taxon>
        <taxon>Magnoliopsida</taxon>
        <taxon>eudicotyledons</taxon>
        <taxon>Gunneridae</taxon>
        <taxon>Pentapetalae</taxon>
        <taxon>asterids</taxon>
        <taxon>lamiids</taxon>
        <taxon>Lamiales</taxon>
        <taxon>Lamiaceae</taxon>
        <taxon>Nepetoideae</taxon>
        <taxon>Mentheae</taxon>
        <taxon>Salviinae</taxon>
        <taxon>Salvia</taxon>
        <taxon>Salvia subgen. Calosphace</taxon>
        <taxon>core Calosphace</taxon>
    </lineage>
</organism>
<dbReference type="PANTHER" id="PTHR32444:SF183">
    <property type="entry name" value="APPLE DOMAIN-CONTAINING PROTEIN"/>
    <property type="match status" value="1"/>
</dbReference>
<dbReference type="PROSITE" id="PS50011">
    <property type="entry name" value="PROTEIN_KINASE_DOM"/>
    <property type="match status" value="1"/>
</dbReference>
<gene>
    <name evidence="6" type="ORF">SASPL_140293</name>
</gene>
<evidence type="ECO:0000259" key="5">
    <source>
        <dbReference type="PROSITE" id="PS50927"/>
    </source>
</evidence>
<accession>A0A8X8ZBR9</accession>
<dbReference type="AlphaFoldDB" id="A0A8X8ZBR9"/>
<evidence type="ECO:0000313" key="7">
    <source>
        <dbReference type="Proteomes" id="UP000298416"/>
    </source>
</evidence>
<dbReference type="GO" id="GO:0004672">
    <property type="term" value="F:protein kinase activity"/>
    <property type="evidence" value="ECO:0007669"/>
    <property type="project" value="InterPro"/>
</dbReference>
<dbReference type="Pfam" id="PF00069">
    <property type="entry name" value="Pkinase"/>
    <property type="match status" value="1"/>
</dbReference>